<reference evidence="8 9" key="1">
    <citation type="submission" date="2020-02" db="EMBL/GenBank/DDBJ databases">
        <title>Esox lucius (northern pike) genome, fEsoLuc1, primary haplotype.</title>
        <authorList>
            <person name="Myers G."/>
            <person name="Karagic N."/>
            <person name="Meyer A."/>
            <person name="Pippel M."/>
            <person name="Reichard M."/>
            <person name="Winkler S."/>
            <person name="Tracey A."/>
            <person name="Sims Y."/>
            <person name="Howe K."/>
            <person name="Rhie A."/>
            <person name="Formenti G."/>
            <person name="Durbin R."/>
            <person name="Fedrigo O."/>
            <person name="Jarvis E.D."/>
        </authorList>
    </citation>
    <scope>NUCLEOTIDE SEQUENCE [LARGE SCALE GENOMIC DNA]</scope>
</reference>
<feature type="transmembrane region" description="Helical" evidence="6">
    <location>
        <begin position="29"/>
        <end position="51"/>
    </location>
</feature>
<dbReference type="PANTHER" id="PTHR15296:SF1">
    <property type="entry name" value="PDZK1 INTERACTING PROTEIN 1"/>
    <property type="match status" value="1"/>
</dbReference>
<sequence length="113" mass="12764">MGRATVILWLMMTAGVVTAQTGEVVRALPQWLTGIIALSVFLFLVFVTFLVNKAWCQDRRPETKAHDFEKTTNYANTNGEHNDIHLDMVRSIENEVVYENAALDGFEDKVTSM</sequence>
<dbReference type="AlphaFoldDB" id="A0AAY5K6L3"/>
<evidence type="ECO:0000256" key="1">
    <source>
        <dbReference type="ARBA" id="ARBA00004167"/>
    </source>
</evidence>
<dbReference type="Ensembl" id="ENSELUT00000112125.1">
    <property type="protein sequence ID" value="ENSELUP00000084638.1"/>
    <property type="gene ID" value="ENSELUG00000036351.1"/>
</dbReference>
<dbReference type="KEGG" id="els:105011394"/>
<gene>
    <name evidence="8" type="primary">PDZK1IP1</name>
</gene>
<dbReference type="GO" id="GO:0016020">
    <property type="term" value="C:membrane"/>
    <property type="evidence" value="ECO:0007669"/>
    <property type="project" value="UniProtKB-SubCell"/>
</dbReference>
<evidence type="ECO:0000256" key="7">
    <source>
        <dbReference type="SAM" id="SignalP"/>
    </source>
</evidence>
<keyword evidence="7" id="KW-0732">Signal</keyword>
<accession>A0AAY5K6L3</accession>
<reference evidence="8" key="3">
    <citation type="submission" date="2025-09" db="UniProtKB">
        <authorList>
            <consortium name="Ensembl"/>
        </authorList>
    </citation>
    <scope>IDENTIFICATION</scope>
</reference>
<feature type="signal peptide" evidence="7">
    <location>
        <begin position="1"/>
        <end position="19"/>
    </location>
</feature>
<evidence type="ECO:0000313" key="8">
    <source>
        <dbReference type="Ensembl" id="ENSELUP00000084638.1"/>
    </source>
</evidence>
<keyword evidence="4 6" id="KW-0472">Membrane</keyword>
<protein>
    <recommendedName>
        <fullName evidence="10">PDZK1-interacting protein 1</fullName>
    </recommendedName>
</protein>
<organism evidence="8 9">
    <name type="scientific">Esox lucius</name>
    <name type="common">Northern pike</name>
    <dbReference type="NCBI Taxonomy" id="8010"/>
    <lineage>
        <taxon>Eukaryota</taxon>
        <taxon>Metazoa</taxon>
        <taxon>Chordata</taxon>
        <taxon>Craniata</taxon>
        <taxon>Vertebrata</taxon>
        <taxon>Euteleostomi</taxon>
        <taxon>Actinopterygii</taxon>
        <taxon>Neopterygii</taxon>
        <taxon>Teleostei</taxon>
        <taxon>Protacanthopterygii</taxon>
        <taxon>Esociformes</taxon>
        <taxon>Esocidae</taxon>
        <taxon>Esox</taxon>
    </lineage>
</organism>
<proteinExistence type="inferred from homology"/>
<reference evidence="8" key="2">
    <citation type="submission" date="2025-08" db="UniProtKB">
        <authorList>
            <consortium name="Ensembl"/>
        </authorList>
    </citation>
    <scope>IDENTIFICATION</scope>
</reference>
<evidence type="ECO:0000256" key="3">
    <source>
        <dbReference type="ARBA" id="ARBA00022989"/>
    </source>
</evidence>
<evidence type="ECO:0000256" key="5">
    <source>
        <dbReference type="ARBA" id="ARBA00049650"/>
    </source>
</evidence>
<dbReference type="RefSeq" id="XP_010869679.1">
    <property type="nucleotide sequence ID" value="XM_010871377.5"/>
</dbReference>
<dbReference type="Pfam" id="PF15807">
    <property type="entry name" value="MAP17"/>
    <property type="match status" value="1"/>
</dbReference>
<dbReference type="GeneTree" id="ENSGT01130000278372"/>
<dbReference type="CTD" id="10158"/>
<name>A0AAY5K6L3_ESOLU</name>
<feature type="chain" id="PRO_5044255449" description="PDZK1-interacting protein 1" evidence="7">
    <location>
        <begin position="20"/>
        <end position="113"/>
    </location>
</feature>
<dbReference type="GeneID" id="105011394"/>
<keyword evidence="9" id="KW-1185">Reference proteome</keyword>
<evidence type="ECO:0000256" key="4">
    <source>
        <dbReference type="ARBA" id="ARBA00023136"/>
    </source>
</evidence>
<dbReference type="InterPro" id="IPR031627">
    <property type="entry name" value="PDZK1IP1/SMIM24"/>
</dbReference>
<dbReference type="PANTHER" id="PTHR15296">
    <property type="entry name" value="MEMBRANE-ASSOCIATED PROTEIN MAP17"/>
    <property type="match status" value="1"/>
</dbReference>
<evidence type="ECO:0000313" key="9">
    <source>
        <dbReference type="Proteomes" id="UP000265140"/>
    </source>
</evidence>
<comment type="similarity">
    <text evidence="5">Belongs to the PDZK1-interacting protein 1/SMIM24 family.</text>
</comment>
<dbReference type="Proteomes" id="UP000265140">
    <property type="component" value="Chromosome 8"/>
</dbReference>
<keyword evidence="3 6" id="KW-1133">Transmembrane helix</keyword>
<evidence type="ECO:0008006" key="10">
    <source>
        <dbReference type="Google" id="ProtNLM"/>
    </source>
</evidence>
<keyword evidence="2 6" id="KW-0812">Transmembrane</keyword>
<evidence type="ECO:0000256" key="6">
    <source>
        <dbReference type="SAM" id="Phobius"/>
    </source>
</evidence>
<evidence type="ECO:0000256" key="2">
    <source>
        <dbReference type="ARBA" id="ARBA00022692"/>
    </source>
</evidence>
<comment type="subcellular location">
    <subcellularLocation>
        <location evidence="1">Membrane</location>
        <topology evidence="1">Single-pass membrane protein</topology>
    </subcellularLocation>
</comment>